<dbReference type="Proteomes" id="UP001558652">
    <property type="component" value="Unassembled WGS sequence"/>
</dbReference>
<keyword evidence="2" id="KW-0472">Membrane</keyword>
<evidence type="ECO:0000313" key="3">
    <source>
        <dbReference type="EMBL" id="KAL1139568.1"/>
    </source>
</evidence>
<feature type="transmembrane region" description="Helical" evidence="2">
    <location>
        <begin position="127"/>
        <end position="146"/>
    </location>
</feature>
<keyword evidence="2" id="KW-1133">Transmembrane helix</keyword>
<proteinExistence type="predicted"/>
<evidence type="ECO:0000313" key="4">
    <source>
        <dbReference type="Proteomes" id="UP001558652"/>
    </source>
</evidence>
<keyword evidence="2" id="KW-0812">Transmembrane</keyword>
<keyword evidence="4" id="KW-1185">Reference proteome</keyword>
<sequence length="194" mass="21398">MVISRNQITYSKRRQTTDRRDTAAGSATPGPSARRFGPLDANSPNPTGLIESFYKIIAAENPLLHGIYDVAQGTREKGDLRYCWRCCQSSDSEILLGISSPCPDIAEEGKQADRSTTRNQADTMFKILFFLSITALVIVHGLPVFGDSPEKGFSYEASYVPEGTFTILERTNNMPPMVDSNESTDYADSLSQSR</sequence>
<name>A0ABD0ZFL4_9HEMI</name>
<accession>A0ABD0ZFL4</accession>
<protein>
    <submittedName>
        <fullName evidence="3">Uncharacterized protein</fullName>
    </submittedName>
</protein>
<feature type="region of interest" description="Disordered" evidence="1">
    <location>
        <begin position="1"/>
        <end position="41"/>
    </location>
</feature>
<feature type="region of interest" description="Disordered" evidence="1">
    <location>
        <begin position="172"/>
        <end position="194"/>
    </location>
</feature>
<evidence type="ECO:0000256" key="1">
    <source>
        <dbReference type="SAM" id="MobiDB-lite"/>
    </source>
</evidence>
<comment type="caution">
    <text evidence="3">The sequence shown here is derived from an EMBL/GenBank/DDBJ whole genome shotgun (WGS) entry which is preliminary data.</text>
</comment>
<feature type="compositionally biased region" description="Polar residues" evidence="1">
    <location>
        <begin position="1"/>
        <end position="10"/>
    </location>
</feature>
<dbReference type="AlphaFoldDB" id="A0ABD0ZFL4"/>
<dbReference type="EMBL" id="JBFDAA010000002">
    <property type="protein sequence ID" value="KAL1139568.1"/>
    <property type="molecule type" value="Genomic_DNA"/>
</dbReference>
<reference evidence="3 4" key="1">
    <citation type="submission" date="2024-07" db="EMBL/GenBank/DDBJ databases">
        <title>Chromosome-level genome assembly of the water stick insect Ranatra chinensis (Heteroptera: Nepidae).</title>
        <authorList>
            <person name="Liu X."/>
        </authorList>
    </citation>
    <scope>NUCLEOTIDE SEQUENCE [LARGE SCALE GENOMIC DNA]</scope>
    <source>
        <strain evidence="3">Cailab_2021Rc</strain>
        <tissue evidence="3">Muscle</tissue>
    </source>
</reference>
<gene>
    <name evidence="3" type="ORF">AAG570_006550</name>
</gene>
<evidence type="ECO:0000256" key="2">
    <source>
        <dbReference type="SAM" id="Phobius"/>
    </source>
</evidence>
<organism evidence="3 4">
    <name type="scientific">Ranatra chinensis</name>
    <dbReference type="NCBI Taxonomy" id="642074"/>
    <lineage>
        <taxon>Eukaryota</taxon>
        <taxon>Metazoa</taxon>
        <taxon>Ecdysozoa</taxon>
        <taxon>Arthropoda</taxon>
        <taxon>Hexapoda</taxon>
        <taxon>Insecta</taxon>
        <taxon>Pterygota</taxon>
        <taxon>Neoptera</taxon>
        <taxon>Paraneoptera</taxon>
        <taxon>Hemiptera</taxon>
        <taxon>Heteroptera</taxon>
        <taxon>Panheteroptera</taxon>
        <taxon>Nepomorpha</taxon>
        <taxon>Nepidae</taxon>
        <taxon>Ranatrinae</taxon>
        <taxon>Ranatra</taxon>
    </lineage>
</organism>